<dbReference type="EMBL" id="CP034433">
    <property type="protein sequence ID" value="AZN37193.1"/>
    <property type="molecule type" value="Genomic_DNA"/>
</dbReference>
<evidence type="ECO:0000313" key="3">
    <source>
        <dbReference type="Proteomes" id="UP000282438"/>
    </source>
</evidence>
<reference evidence="2 3" key="1">
    <citation type="submission" date="2018-12" db="EMBL/GenBank/DDBJ databases">
        <title>Complete genome sequence of Iodobacter sp. H11R3.</title>
        <authorList>
            <person name="Bae J.-W."/>
        </authorList>
    </citation>
    <scope>NUCLEOTIDE SEQUENCE [LARGE SCALE GENOMIC DNA]</scope>
    <source>
        <strain evidence="2 3">H11R3</strain>
    </source>
</reference>
<organism evidence="2 3">
    <name type="scientific">Iodobacter ciconiae</name>
    <dbReference type="NCBI Taxonomy" id="2496266"/>
    <lineage>
        <taxon>Bacteria</taxon>
        <taxon>Pseudomonadati</taxon>
        <taxon>Pseudomonadota</taxon>
        <taxon>Betaproteobacteria</taxon>
        <taxon>Neisseriales</taxon>
        <taxon>Chitinibacteraceae</taxon>
        <taxon>Iodobacter</taxon>
    </lineage>
</organism>
<proteinExistence type="predicted"/>
<protein>
    <submittedName>
        <fullName evidence="2">NusG domain II-containing protein</fullName>
    </submittedName>
</protein>
<sequence>MPEIKRSAGTDFPLLPLEGKGKRKNQVMRPGDWPFVIMALAFVLYLGFWSWQQDSATRVRIYQAGKVFAELDLNAERTLQVAGPLGLTSVEIKSGRARISSDPSPRQYCVRMGWLDQAGQMAICLPNRISIELLGSRPYEIDSLSY</sequence>
<dbReference type="KEGG" id="iod:EJO50_12295"/>
<gene>
    <name evidence="2" type="ORF">EJO50_12295</name>
</gene>
<keyword evidence="1" id="KW-0812">Transmembrane</keyword>
<dbReference type="Pfam" id="PF07009">
    <property type="entry name" value="NusG_II"/>
    <property type="match status" value="1"/>
</dbReference>
<keyword evidence="1" id="KW-1133">Transmembrane helix</keyword>
<dbReference type="OrthoDB" id="47603at2"/>
<evidence type="ECO:0000313" key="2">
    <source>
        <dbReference type="EMBL" id="AZN37193.1"/>
    </source>
</evidence>
<evidence type="ECO:0000256" key="1">
    <source>
        <dbReference type="SAM" id="Phobius"/>
    </source>
</evidence>
<dbReference type="Proteomes" id="UP000282438">
    <property type="component" value="Chromosome"/>
</dbReference>
<name>A0A3S8ZUL4_9NEIS</name>
<accession>A0A3S8ZUL4</accession>
<keyword evidence="1" id="KW-0472">Membrane</keyword>
<dbReference type="AlphaFoldDB" id="A0A3S8ZUL4"/>
<dbReference type="Gene3D" id="2.60.320.10">
    <property type="entry name" value="N-utilization substance G protein NusG, insert domain"/>
    <property type="match status" value="1"/>
</dbReference>
<dbReference type="CDD" id="cd09910">
    <property type="entry name" value="NGN-insert_like"/>
    <property type="match status" value="1"/>
</dbReference>
<keyword evidence="3" id="KW-1185">Reference proteome</keyword>
<dbReference type="InterPro" id="IPR038690">
    <property type="entry name" value="NusG_2_sf"/>
</dbReference>
<feature type="transmembrane region" description="Helical" evidence="1">
    <location>
        <begin position="33"/>
        <end position="51"/>
    </location>
</feature>